<accession>A0A2P6PSR1</accession>
<sequence length="74" mass="8123">MGCSRWLENLAALSSLKIIQMKISITVQLLSLAEEGNMELLDEGAFRKSDMQGTLLFVGETFSRISRLGSVACN</sequence>
<proteinExistence type="predicted"/>
<protein>
    <submittedName>
        <fullName evidence="1">Uncharacterized protein</fullName>
    </submittedName>
</protein>
<gene>
    <name evidence="1" type="ORF">RchiOBHm_Chr6g0278011</name>
</gene>
<name>A0A2P6PSR1_ROSCH</name>
<dbReference type="Gramene" id="PRQ24941">
    <property type="protein sequence ID" value="PRQ24941"/>
    <property type="gene ID" value="RchiOBHm_Chr6g0278011"/>
</dbReference>
<evidence type="ECO:0000313" key="1">
    <source>
        <dbReference type="EMBL" id="PRQ24941.1"/>
    </source>
</evidence>
<comment type="caution">
    <text evidence="1">The sequence shown here is derived from an EMBL/GenBank/DDBJ whole genome shotgun (WGS) entry which is preliminary data.</text>
</comment>
<organism evidence="1 2">
    <name type="scientific">Rosa chinensis</name>
    <name type="common">China rose</name>
    <dbReference type="NCBI Taxonomy" id="74649"/>
    <lineage>
        <taxon>Eukaryota</taxon>
        <taxon>Viridiplantae</taxon>
        <taxon>Streptophyta</taxon>
        <taxon>Embryophyta</taxon>
        <taxon>Tracheophyta</taxon>
        <taxon>Spermatophyta</taxon>
        <taxon>Magnoliopsida</taxon>
        <taxon>eudicotyledons</taxon>
        <taxon>Gunneridae</taxon>
        <taxon>Pentapetalae</taxon>
        <taxon>rosids</taxon>
        <taxon>fabids</taxon>
        <taxon>Rosales</taxon>
        <taxon>Rosaceae</taxon>
        <taxon>Rosoideae</taxon>
        <taxon>Rosoideae incertae sedis</taxon>
        <taxon>Rosa</taxon>
    </lineage>
</organism>
<dbReference type="Proteomes" id="UP000238479">
    <property type="component" value="Chromosome 6"/>
</dbReference>
<evidence type="ECO:0000313" key="2">
    <source>
        <dbReference type="Proteomes" id="UP000238479"/>
    </source>
</evidence>
<dbReference type="STRING" id="74649.A0A2P6PSR1"/>
<dbReference type="EMBL" id="PDCK01000044">
    <property type="protein sequence ID" value="PRQ24941.1"/>
    <property type="molecule type" value="Genomic_DNA"/>
</dbReference>
<dbReference type="AlphaFoldDB" id="A0A2P6PSR1"/>
<keyword evidence="2" id="KW-1185">Reference proteome</keyword>
<reference evidence="1 2" key="1">
    <citation type="journal article" date="2018" name="Nat. Genet.">
        <title>The Rosa genome provides new insights in the design of modern roses.</title>
        <authorList>
            <person name="Bendahmane M."/>
        </authorList>
    </citation>
    <scope>NUCLEOTIDE SEQUENCE [LARGE SCALE GENOMIC DNA]</scope>
    <source>
        <strain evidence="2">cv. Old Blush</strain>
    </source>
</reference>